<evidence type="ECO:0000313" key="3">
    <source>
        <dbReference type="Proteomes" id="UP000290889"/>
    </source>
</evidence>
<feature type="domain" description="Carbohydrate-binding" evidence="1">
    <location>
        <begin position="39"/>
        <end position="243"/>
    </location>
</feature>
<keyword evidence="3" id="KW-1185">Reference proteome</keyword>
<dbReference type="Proteomes" id="UP000290889">
    <property type="component" value="Chromosome"/>
</dbReference>
<dbReference type="GO" id="GO:0030246">
    <property type="term" value="F:carbohydrate binding"/>
    <property type="evidence" value="ECO:0007669"/>
    <property type="project" value="InterPro"/>
</dbReference>
<organism evidence="2 3">
    <name type="scientific">Muriicola soli</name>
    <dbReference type="NCBI Taxonomy" id="2507538"/>
    <lineage>
        <taxon>Bacteria</taxon>
        <taxon>Pseudomonadati</taxon>
        <taxon>Bacteroidota</taxon>
        <taxon>Flavobacteriia</taxon>
        <taxon>Flavobacteriales</taxon>
        <taxon>Flavobacteriaceae</taxon>
        <taxon>Muriicola</taxon>
    </lineage>
</organism>
<dbReference type="RefSeq" id="WP_129605072.1">
    <property type="nucleotide sequence ID" value="NZ_CP035544.1"/>
</dbReference>
<dbReference type="CDD" id="cd00241">
    <property type="entry name" value="DOMON_like"/>
    <property type="match status" value="1"/>
</dbReference>
<protein>
    <submittedName>
        <fullName evidence="2">Sugar-binding protein</fullName>
    </submittedName>
</protein>
<dbReference type="OrthoDB" id="9786766at2"/>
<reference evidence="2 3" key="1">
    <citation type="submission" date="2019-01" db="EMBL/GenBank/DDBJ databases">
        <title>Muriicola soli sp. nov., isolated from soil.</title>
        <authorList>
            <person name="Kang H.J."/>
            <person name="Kim S.B."/>
        </authorList>
    </citation>
    <scope>NUCLEOTIDE SEQUENCE [LARGE SCALE GENOMIC DNA]</scope>
    <source>
        <strain evidence="2 3">MMS17-SY002</strain>
    </source>
</reference>
<dbReference type="GO" id="GO:0004553">
    <property type="term" value="F:hydrolase activity, hydrolyzing O-glycosyl compounds"/>
    <property type="evidence" value="ECO:0007669"/>
    <property type="project" value="InterPro"/>
</dbReference>
<dbReference type="EMBL" id="CP035544">
    <property type="protein sequence ID" value="QBA64621.1"/>
    <property type="molecule type" value="Genomic_DNA"/>
</dbReference>
<gene>
    <name evidence="2" type="ORF">EQY75_08825</name>
</gene>
<dbReference type="Pfam" id="PF06452">
    <property type="entry name" value="CBM9_1"/>
    <property type="match status" value="1"/>
</dbReference>
<evidence type="ECO:0000259" key="1">
    <source>
        <dbReference type="Pfam" id="PF06452"/>
    </source>
</evidence>
<sequence>MKYALMLLALVSCIGCGSTTKKEDHQLLVVKKTTTPPTLDGKATENCWNLATWHPIDQNWLGEAYSFEDFNGRYKLSWDEDYLYLLVEITDDTLYDARKDPLKLWWDDDCVEVFLDEDNSGGLHQFSHNAFAYHIALDGNVVDLAPDREPRLYNDHIRTARETEGNLSTWEMAIRLYKDTYKDGEINVHQSLKADKKVGFALAYCDNDGSAERENFIGSVFVPGEDKNQGWINADIFGTLVLEE</sequence>
<dbReference type="Gene3D" id="2.60.40.1190">
    <property type="match status" value="1"/>
</dbReference>
<dbReference type="SUPFAM" id="SSF49344">
    <property type="entry name" value="CBD9-like"/>
    <property type="match status" value="1"/>
</dbReference>
<dbReference type="GO" id="GO:0016052">
    <property type="term" value="P:carbohydrate catabolic process"/>
    <property type="evidence" value="ECO:0007669"/>
    <property type="project" value="InterPro"/>
</dbReference>
<dbReference type="InterPro" id="IPR010502">
    <property type="entry name" value="Carb-bd_dom_fam9"/>
</dbReference>
<proteinExistence type="predicted"/>
<dbReference type="KEGG" id="mur:EQY75_08825"/>
<evidence type="ECO:0000313" key="2">
    <source>
        <dbReference type="EMBL" id="QBA64621.1"/>
    </source>
</evidence>
<dbReference type="AlphaFoldDB" id="A0A411EA81"/>
<accession>A0A411EA81</accession>
<name>A0A411EA81_9FLAO</name>